<dbReference type="PROSITE" id="PS51787">
    <property type="entry name" value="LON_N"/>
    <property type="match status" value="1"/>
</dbReference>
<dbReference type="SMART" id="SM00464">
    <property type="entry name" value="LON"/>
    <property type="match status" value="1"/>
</dbReference>
<dbReference type="PANTHER" id="PTHR46732:SF8">
    <property type="entry name" value="ATP-DEPENDENT PROTEASE LA (LON) DOMAIN PROTEIN"/>
    <property type="match status" value="1"/>
</dbReference>
<dbReference type="RefSeq" id="WP_096450516.1">
    <property type="nucleotide sequence ID" value="NZ_JBHSOG010000015.1"/>
</dbReference>
<dbReference type="Gene3D" id="2.30.130.40">
    <property type="entry name" value="LON domain-like"/>
    <property type="match status" value="1"/>
</dbReference>
<dbReference type="PANTHER" id="PTHR46732">
    <property type="entry name" value="ATP-DEPENDENT PROTEASE LA (LON) DOMAIN PROTEIN"/>
    <property type="match status" value="1"/>
</dbReference>
<sequence length="206" mass="23004">MNDTTRIPLFPLGTALFPEGSLPLRIFEPRYRRMIAQCLKGHGTFGVCLIAAGQEVGAPAVPYLLGTEAQIVSADHLRNGVVEIVVRGRRRFRVIDHEVEQDGLMTGLVRWLDEPPAQPVPPHLAEVAPLLERLIGKYGGGHVAEPHRYDDAGWVGARYAEWLPLKPEAKQRLLEMDDALERLEFVHQALYELGLLPEDPDAPLNR</sequence>
<dbReference type="Proteomes" id="UP001595974">
    <property type="component" value="Unassembled WGS sequence"/>
</dbReference>
<organism evidence="2 3">
    <name type="scientific">Thauera sinica</name>
    <dbReference type="NCBI Taxonomy" id="2665146"/>
    <lineage>
        <taxon>Bacteria</taxon>
        <taxon>Pseudomonadati</taxon>
        <taxon>Pseudomonadota</taxon>
        <taxon>Betaproteobacteria</taxon>
        <taxon>Rhodocyclales</taxon>
        <taxon>Zoogloeaceae</taxon>
        <taxon>Thauera</taxon>
    </lineage>
</organism>
<dbReference type="SUPFAM" id="SSF88697">
    <property type="entry name" value="PUA domain-like"/>
    <property type="match status" value="1"/>
</dbReference>
<protein>
    <submittedName>
        <fullName evidence="2">LON peptidase substrate-binding domain-containing protein</fullName>
    </submittedName>
</protein>
<accession>A0ABW1APK5</accession>
<dbReference type="InterPro" id="IPR015947">
    <property type="entry name" value="PUA-like_sf"/>
</dbReference>
<name>A0ABW1APK5_9RHOO</name>
<comment type="caution">
    <text evidence="2">The sequence shown here is derived from an EMBL/GenBank/DDBJ whole genome shotgun (WGS) entry which is preliminary data.</text>
</comment>
<feature type="domain" description="Lon N-terminal" evidence="1">
    <location>
        <begin position="4"/>
        <end position="194"/>
    </location>
</feature>
<proteinExistence type="predicted"/>
<evidence type="ECO:0000313" key="2">
    <source>
        <dbReference type="EMBL" id="MFC5768781.1"/>
    </source>
</evidence>
<evidence type="ECO:0000313" key="3">
    <source>
        <dbReference type="Proteomes" id="UP001595974"/>
    </source>
</evidence>
<dbReference type="InterPro" id="IPR046336">
    <property type="entry name" value="Lon_prtase_N_sf"/>
</dbReference>
<dbReference type="Pfam" id="PF02190">
    <property type="entry name" value="LON_substr_bdg"/>
    <property type="match status" value="1"/>
</dbReference>
<evidence type="ECO:0000259" key="1">
    <source>
        <dbReference type="PROSITE" id="PS51787"/>
    </source>
</evidence>
<dbReference type="Gene3D" id="1.10.4060.10">
    <property type="entry name" value="BPP1347 like domain"/>
    <property type="match status" value="1"/>
</dbReference>
<dbReference type="InterPro" id="IPR003111">
    <property type="entry name" value="Lon_prtase_N"/>
</dbReference>
<reference evidence="3" key="1">
    <citation type="journal article" date="2019" name="Int. J. Syst. Evol. Microbiol.">
        <title>The Global Catalogue of Microorganisms (GCM) 10K type strain sequencing project: providing services to taxonomists for standard genome sequencing and annotation.</title>
        <authorList>
            <consortium name="The Broad Institute Genomics Platform"/>
            <consortium name="The Broad Institute Genome Sequencing Center for Infectious Disease"/>
            <person name="Wu L."/>
            <person name="Ma J."/>
        </authorList>
    </citation>
    <scope>NUCLEOTIDE SEQUENCE [LARGE SCALE GENOMIC DNA]</scope>
    <source>
        <strain evidence="3">SHR3</strain>
    </source>
</reference>
<gene>
    <name evidence="2" type="ORF">ACFPTN_05305</name>
</gene>
<keyword evidence="3" id="KW-1185">Reference proteome</keyword>
<dbReference type="EMBL" id="JBHSOG010000015">
    <property type="protein sequence ID" value="MFC5768781.1"/>
    <property type="molecule type" value="Genomic_DNA"/>
</dbReference>